<evidence type="ECO:0000256" key="1">
    <source>
        <dbReference type="ARBA" id="ARBA00022598"/>
    </source>
</evidence>
<dbReference type="Proteomes" id="UP001612741">
    <property type="component" value="Unassembled WGS sequence"/>
</dbReference>
<proteinExistence type="predicted"/>
<dbReference type="InterPro" id="IPR052032">
    <property type="entry name" value="ATP-dep_AA_Ligase"/>
</dbReference>
<evidence type="ECO:0000256" key="4">
    <source>
        <dbReference type="PROSITE-ProRule" id="PRU00409"/>
    </source>
</evidence>
<keyword evidence="2 4" id="KW-0547">Nucleotide-binding</keyword>
<keyword evidence="3 4" id="KW-0067">ATP-binding</keyword>
<protein>
    <submittedName>
        <fullName evidence="6">ATP-grasp domain-containing protein</fullName>
    </submittedName>
</protein>
<evidence type="ECO:0000256" key="3">
    <source>
        <dbReference type="ARBA" id="ARBA00022840"/>
    </source>
</evidence>
<name>A0ABW7ZCH1_9ACTN</name>
<dbReference type="Pfam" id="PF13535">
    <property type="entry name" value="ATP-grasp_4"/>
    <property type="match status" value="1"/>
</dbReference>
<dbReference type="PROSITE" id="PS50975">
    <property type="entry name" value="ATP_GRASP"/>
    <property type="match status" value="1"/>
</dbReference>
<feature type="domain" description="ATP-grasp" evidence="5">
    <location>
        <begin position="143"/>
        <end position="342"/>
    </location>
</feature>
<dbReference type="Gene3D" id="3.30.470.20">
    <property type="entry name" value="ATP-grasp fold, B domain"/>
    <property type="match status" value="1"/>
</dbReference>
<evidence type="ECO:0000313" key="6">
    <source>
        <dbReference type="EMBL" id="MFI6504499.1"/>
    </source>
</evidence>
<dbReference type="NCBIfam" id="NF005543">
    <property type="entry name" value="PRK07206.1"/>
    <property type="match status" value="1"/>
</dbReference>
<gene>
    <name evidence="6" type="ORF">ACIBG2_44440</name>
</gene>
<dbReference type="RefSeq" id="WP_397090247.1">
    <property type="nucleotide sequence ID" value="NZ_JBITGY010000015.1"/>
</dbReference>
<reference evidence="6 7" key="1">
    <citation type="submission" date="2024-10" db="EMBL/GenBank/DDBJ databases">
        <title>The Natural Products Discovery Center: Release of the First 8490 Sequenced Strains for Exploring Actinobacteria Biosynthetic Diversity.</title>
        <authorList>
            <person name="Kalkreuter E."/>
            <person name="Kautsar S.A."/>
            <person name="Yang D."/>
            <person name="Bader C.D."/>
            <person name="Teijaro C.N."/>
            <person name="Fluegel L."/>
            <person name="Davis C.M."/>
            <person name="Simpson J.R."/>
            <person name="Lauterbach L."/>
            <person name="Steele A.D."/>
            <person name="Gui C."/>
            <person name="Meng S."/>
            <person name="Li G."/>
            <person name="Viehrig K."/>
            <person name="Ye F."/>
            <person name="Su P."/>
            <person name="Kiefer A.F."/>
            <person name="Nichols A."/>
            <person name="Cepeda A.J."/>
            <person name="Yan W."/>
            <person name="Fan B."/>
            <person name="Jiang Y."/>
            <person name="Adhikari A."/>
            <person name="Zheng C.-J."/>
            <person name="Schuster L."/>
            <person name="Cowan T.M."/>
            <person name="Smanski M.J."/>
            <person name="Chevrette M.G."/>
            <person name="De Carvalho L.P.S."/>
            <person name="Shen B."/>
        </authorList>
    </citation>
    <scope>NUCLEOTIDE SEQUENCE [LARGE SCALE GENOMIC DNA]</scope>
    <source>
        <strain evidence="6 7">NPDC050545</strain>
    </source>
</reference>
<evidence type="ECO:0000313" key="7">
    <source>
        <dbReference type="Proteomes" id="UP001612741"/>
    </source>
</evidence>
<dbReference type="InterPro" id="IPR011761">
    <property type="entry name" value="ATP-grasp"/>
</dbReference>
<keyword evidence="7" id="KW-1185">Reference proteome</keyword>
<dbReference type="SUPFAM" id="SSF56059">
    <property type="entry name" value="Glutathione synthetase ATP-binding domain-like"/>
    <property type="match status" value="1"/>
</dbReference>
<comment type="caution">
    <text evidence="6">The sequence shown here is derived from an EMBL/GenBank/DDBJ whole genome shotgun (WGS) entry which is preliminary data.</text>
</comment>
<sequence length="447" mass="48275">MTTARSGARRRTGLVLFPVHPKPQFLEAETMATDRPWGVLVDAYSTGNYLPAAFGALGFDLVHLRSTPDPLTTMVAPDPAGYREFLAMRGESTVELLAERKPAFVVAGQEPGVPLADRLSEVLGLRTNGSALSQARRDKSVMIETVGAAGLRTAAQLVTKAPGEAVRWADVHGHWPCVAKPLSSASTDGVFVCRSRAELERAFERIISSTDIFGTTNSLVLVQSYLQGTEYIVDTVSCDGRTRLVGIWRYEKRLLDNGKPIYNRDILVDPSDEVCDQLHGYVVKVLDALGIQNGPAHAEVIVGPDGPALVEIGARLNGNMHPGMHASCLGSDQAQLTALAYGAPEVFLDEHAGRPYAIRQPAVVYNAPTSLSGTVTAVDDEVVGRIRSLPSVVDLTVKKKPGDPIRPTEDLLTSPLRVFLTSKDPAQLEADYREIARLRETVYGVTS</sequence>
<dbReference type="PANTHER" id="PTHR43585:SF2">
    <property type="entry name" value="ATP-GRASP ENZYME FSQD"/>
    <property type="match status" value="1"/>
</dbReference>
<organism evidence="6 7">
    <name type="scientific">Nonomuraea typhae</name>
    <dbReference type="NCBI Taxonomy" id="2603600"/>
    <lineage>
        <taxon>Bacteria</taxon>
        <taxon>Bacillati</taxon>
        <taxon>Actinomycetota</taxon>
        <taxon>Actinomycetes</taxon>
        <taxon>Streptosporangiales</taxon>
        <taxon>Streptosporangiaceae</taxon>
        <taxon>Nonomuraea</taxon>
    </lineage>
</organism>
<dbReference type="PANTHER" id="PTHR43585">
    <property type="entry name" value="FUMIPYRROLE BIOSYNTHESIS PROTEIN C"/>
    <property type="match status" value="1"/>
</dbReference>
<keyword evidence="1" id="KW-0436">Ligase</keyword>
<dbReference type="EMBL" id="JBITGY010000015">
    <property type="protein sequence ID" value="MFI6504499.1"/>
    <property type="molecule type" value="Genomic_DNA"/>
</dbReference>
<evidence type="ECO:0000259" key="5">
    <source>
        <dbReference type="PROSITE" id="PS50975"/>
    </source>
</evidence>
<accession>A0ABW7ZCH1</accession>
<evidence type="ECO:0000256" key="2">
    <source>
        <dbReference type="ARBA" id="ARBA00022741"/>
    </source>
</evidence>